<dbReference type="EMBL" id="BAAAQK010000003">
    <property type="protein sequence ID" value="GAA1832268.1"/>
    <property type="molecule type" value="Genomic_DNA"/>
</dbReference>
<dbReference type="PANTHER" id="PTHR43540:SF6">
    <property type="entry name" value="ISOCHORISMATASE-LIKE DOMAIN-CONTAINING PROTEIN"/>
    <property type="match status" value="1"/>
</dbReference>
<dbReference type="InterPro" id="IPR000868">
    <property type="entry name" value="Isochorismatase-like_dom"/>
</dbReference>
<dbReference type="SUPFAM" id="SSF52499">
    <property type="entry name" value="Isochorismatase-like hydrolases"/>
    <property type="match status" value="1"/>
</dbReference>
<dbReference type="PANTHER" id="PTHR43540">
    <property type="entry name" value="PEROXYUREIDOACRYLATE/UREIDOACRYLATE AMIDOHYDROLASE-RELATED"/>
    <property type="match status" value="1"/>
</dbReference>
<evidence type="ECO:0000259" key="2">
    <source>
        <dbReference type="Pfam" id="PF00857"/>
    </source>
</evidence>
<evidence type="ECO:0000313" key="3">
    <source>
        <dbReference type="EMBL" id="GAA1832268.1"/>
    </source>
</evidence>
<accession>A0ABN2MMZ8</accession>
<keyword evidence="1 3" id="KW-0378">Hydrolase</keyword>
<feature type="domain" description="Isochorismatase-like" evidence="2">
    <location>
        <begin position="2"/>
        <end position="127"/>
    </location>
</feature>
<proteinExistence type="predicted"/>
<protein>
    <submittedName>
        <fullName evidence="3">Cysteine hydrolase family protein</fullName>
    </submittedName>
</protein>
<dbReference type="Proteomes" id="UP001500449">
    <property type="component" value="Unassembled WGS sequence"/>
</dbReference>
<dbReference type="InterPro" id="IPR050272">
    <property type="entry name" value="Isochorismatase-like_hydrls"/>
</dbReference>
<organism evidence="3 4">
    <name type="scientific">Pseudonocardia ailaonensis</name>
    <dbReference type="NCBI Taxonomy" id="367279"/>
    <lineage>
        <taxon>Bacteria</taxon>
        <taxon>Bacillati</taxon>
        <taxon>Actinomycetota</taxon>
        <taxon>Actinomycetes</taxon>
        <taxon>Pseudonocardiales</taxon>
        <taxon>Pseudonocardiaceae</taxon>
        <taxon>Pseudonocardia</taxon>
    </lineage>
</organism>
<keyword evidence="4" id="KW-1185">Reference proteome</keyword>
<name>A0ABN2MMZ8_9PSEU</name>
<dbReference type="Gene3D" id="3.40.50.850">
    <property type="entry name" value="Isochorismatase-like"/>
    <property type="match status" value="1"/>
</dbReference>
<comment type="caution">
    <text evidence="3">The sequence shown here is derived from an EMBL/GenBank/DDBJ whole genome shotgun (WGS) entry which is preliminary data.</text>
</comment>
<evidence type="ECO:0000313" key="4">
    <source>
        <dbReference type="Proteomes" id="UP001500449"/>
    </source>
</evidence>
<sequence>MDVQEGVVGSAWRRDEVVGRISGLVDSARAAGVPVVWVQHEDEEMPVGSAEWAIVGALEPTEGEERVGKRYGDSFADTRLGEVLGGLGVDRFVLCGAQTDVCITSTMYGGLHRGYDVTLAEDAHTTEDTRFGGAELPAELLVAHLVRAATFGSLPGRRWESVPAAQVSWS</sequence>
<evidence type="ECO:0000256" key="1">
    <source>
        <dbReference type="ARBA" id="ARBA00022801"/>
    </source>
</evidence>
<reference evidence="3 4" key="1">
    <citation type="journal article" date="2019" name="Int. J. Syst. Evol. Microbiol.">
        <title>The Global Catalogue of Microorganisms (GCM) 10K type strain sequencing project: providing services to taxonomists for standard genome sequencing and annotation.</title>
        <authorList>
            <consortium name="The Broad Institute Genomics Platform"/>
            <consortium name="The Broad Institute Genome Sequencing Center for Infectious Disease"/>
            <person name="Wu L."/>
            <person name="Ma J."/>
        </authorList>
    </citation>
    <scope>NUCLEOTIDE SEQUENCE [LARGE SCALE GENOMIC DNA]</scope>
    <source>
        <strain evidence="3 4">JCM 16009</strain>
    </source>
</reference>
<dbReference type="GO" id="GO:0016787">
    <property type="term" value="F:hydrolase activity"/>
    <property type="evidence" value="ECO:0007669"/>
    <property type="project" value="UniProtKB-KW"/>
</dbReference>
<gene>
    <name evidence="3" type="ORF">GCM10009836_07920</name>
</gene>
<dbReference type="InterPro" id="IPR036380">
    <property type="entry name" value="Isochorismatase-like_sf"/>
</dbReference>
<dbReference type="Pfam" id="PF00857">
    <property type="entry name" value="Isochorismatase"/>
    <property type="match status" value="1"/>
</dbReference>